<dbReference type="RefSeq" id="WP_272098318.1">
    <property type="nucleotide sequence ID" value="NZ_JAQNDK010000003.1"/>
</dbReference>
<dbReference type="InterPro" id="IPR028082">
    <property type="entry name" value="Peripla_BP_I"/>
</dbReference>
<name>A0ABT5C7Y2_9BACT</name>
<gene>
    <name evidence="4" type="ORF">POL72_26285</name>
</gene>
<dbReference type="PANTHER" id="PTHR30036:SF7">
    <property type="entry name" value="ABC TRANSPORTER PERIPLASMIC-BINDING PROTEIN YPHF"/>
    <property type="match status" value="1"/>
</dbReference>
<feature type="domain" description="Periplasmic binding protein" evidence="3">
    <location>
        <begin position="55"/>
        <end position="298"/>
    </location>
</feature>
<evidence type="ECO:0000256" key="2">
    <source>
        <dbReference type="ARBA" id="ARBA00007639"/>
    </source>
</evidence>
<evidence type="ECO:0000256" key="1">
    <source>
        <dbReference type="ARBA" id="ARBA00004196"/>
    </source>
</evidence>
<proteinExistence type="inferred from homology"/>
<dbReference type="Pfam" id="PF13407">
    <property type="entry name" value="Peripla_BP_4"/>
    <property type="match status" value="1"/>
</dbReference>
<sequence>MKETKSWGKGWAVVAPFLLGLLAMTGCNEKSEGTGAAPAEGGGSKPKVVKLAFVTNNASEFWKIAQAGVRKYEQESKVQVDVKMPSNGTTEEQNQILENLSSQGYDAIAVSAIAPADQVPVLNKVAEKSKLITFDSDAPASSRLLYIGTNNHEAGKALGAYIVKLLPEGGKMAVFVGTLSADNAKQRLQGIQDAIAGKNIEIVDKREDNTDRAKARSNVEDIINAHPDLKLVAGLWSYNGPAIAAAIEALGKKGKVLAAVFDEEQETLTAIENGTISATVVQKPFQFGYLASKWAHELSVKPDTAKAQIPANKSIDTGIDVIEKTNVAAFKQQLAEMKK</sequence>
<dbReference type="PROSITE" id="PS51257">
    <property type="entry name" value="PROKAR_LIPOPROTEIN"/>
    <property type="match status" value="1"/>
</dbReference>
<keyword evidence="5" id="KW-1185">Reference proteome</keyword>
<dbReference type="SUPFAM" id="SSF53822">
    <property type="entry name" value="Periplasmic binding protein-like I"/>
    <property type="match status" value="1"/>
</dbReference>
<comment type="subcellular location">
    <subcellularLocation>
        <location evidence="1">Cell envelope</location>
    </subcellularLocation>
</comment>
<accession>A0ABT5C7Y2</accession>
<dbReference type="InterPro" id="IPR050555">
    <property type="entry name" value="Bact_Solute-Bind_Prot2"/>
</dbReference>
<dbReference type="EMBL" id="JAQNDK010000003">
    <property type="protein sequence ID" value="MDC0681276.1"/>
    <property type="molecule type" value="Genomic_DNA"/>
</dbReference>
<dbReference type="PANTHER" id="PTHR30036">
    <property type="entry name" value="D-XYLOSE-BINDING PERIPLASMIC PROTEIN"/>
    <property type="match status" value="1"/>
</dbReference>
<evidence type="ECO:0000313" key="4">
    <source>
        <dbReference type="EMBL" id="MDC0681276.1"/>
    </source>
</evidence>
<comment type="similarity">
    <text evidence="2">Belongs to the bacterial solute-binding protein 2 family.</text>
</comment>
<evidence type="ECO:0000313" key="5">
    <source>
        <dbReference type="Proteomes" id="UP001217485"/>
    </source>
</evidence>
<organism evidence="4 5">
    <name type="scientific">Sorangium atrum</name>
    <dbReference type="NCBI Taxonomy" id="2995308"/>
    <lineage>
        <taxon>Bacteria</taxon>
        <taxon>Pseudomonadati</taxon>
        <taxon>Myxococcota</taxon>
        <taxon>Polyangia</taxon>
        <taxon>Polyangiales</taxon>
        <taxon>Polyangiaceae</taxon>
        <taxon>Sorangium</taxon>
    </lineage>
</organism>
<dbReference type="Proteomes" id="UP001217485">
    <property type="component" value="Unassembled WGS sequence"/>
</dbReference>
<protein>
    <submittedName>
        <fullName evidence="4">Sugar-binding protein</fullName>
    </submittedName>
</protein>
<dbReference type="CDD" id="cd06314">
    <property type="entry name" value="PBP1_tmGBP"/>
    <property type="match status" value="1"/>
</dbReference>
<dbReference type="InterPro" id="IPR025997">
    <property type="entry name" value="SBP_2_dom"/>
</dbReference>
<comment type="caution">
    <text evidence="4">The sequence shown here is derived from an EMBL/GenBank/DDBJ whole genome shotgun (WGS) entry which is preliminary data.</text>
</comment>
<reference evidence="4 5" key="1">
    <citation type="submission" date="2023-01" db="EMBL/GenBank/DDBJ databases">
        <title>Minimal conservation of predation-associated metabolite biosynthetic gene clusters underscores biosynthetic potential of Myxococcota including descriptions for ten novel species: Archangium lansinium sp. nov., Myxococcus landrumus sp. nov., Nannocystis bai.</title>
        <authorList>
            <person name="Ahearne A."/>
            <person name="Stevens C."/>
            <person name="Dowd S."/>
        </authorList>
    </citation>
    <scope>NUCLEOTIDE SEQUENCE [LARGE SCALE GENOMIC DNA]</scope>
    <source>
        <strain evidence="4 5">WIWO2</strain>
    </source>
</reference>
<evidence type="ECO:0000259" key="3">
    <source>
        <dbReference type="Pfam" id="PF13407"/>
    </source>
</evidence>
<dbReference type="Gene3D" id="3.40.50.2300">
    <property type="match status" value="2"/>
</dbReference>